<evidence type="ECO:0000313" key="3">
    <source>
        <dbReference type="EMBL" id="KIF84100.1"/>
    </source>
</evidence>
<evidence type="ECO:0000313" key="4">
    <source>
        <dbReference type="Proteomes" id="UP000031572"/>
    </source>
</evidence>
<gene>
    <name evidence="3" type="ORF">TSA66_00695</name>
    <name evidence="1" type="ORF">TSA66_14000</name>
    <name evidence="2" type="ORF">TSA66_16335</name>
</gene>
<dbReference type="Proteomes" id="UP000031572">
    <property type="component" value="Unassembled WGS sequence"/>
</dbReference>
<evidence type="ECO:0000313" key="2">
    <source>
        <dbReference type="EMBL" id="KIF82013.1"/>
    </source>
</evidence>
<keyword evidence="4" id="KW-1185">Reference proteome</keyword>
<accession>A0A0C2BS89</accession>
<reference evidence="3 4" key="1">
    <citation type="submission" date="2014-12" db="EMBL/GenBank/DDBJ databases">
        <title>Denitrispirillum autotrophicum gen. nov., sp. nov., Denitrifying, Facultatively Autotrophic Bacteria Isolated from Rice Paddy Soil.</title>
        <authorList>
            <person name="Ishii S."/>
            <person name="Ashida N."/>
            <person name="Ohno H."/>
            <person name="Otsuka S."/>
            <person name="Yokota A."/>
            <person name="Senoo K."/>
        </authorList>
    </citation>
    <scope>NUCLEOTIDE SEQUENCE [LARGE SCALE GENOMIC DNA]</scope>
    <source>
        <strain evidence="3 4">TSA66</strain>
    </source>
</reference>
<dbReference type="EMBL" id="JWJG01000028">
    <property type="protein sequence ID" value="KIF81652.1"/>
    <property type="molecule type" value="Genomic_DNA"/>
</dbReference>
<sequence length="67" mass="7132">MSSMEPAAAAPKRQVMFMKAPDIAAPVPWGMTASGCCTTPFGTLDIVLFMFQTSMALLCHAGNSQQH</sequence>
<dbReference type="AlphaFoldDB" id="A0A0C2BS89"/>
<evidence type="ECO:0000313" key="1">
    <source>
        <dbReference type="EMBL" id="KIF81652.1"/>
    </source>
</evidence>
<protein>
    <submittedName>
        <fullName evidence="3">Uncharacterized protein</fullName>
    </submittedName>
</protein>
<proteinExistence type="predicted"/>
<dbReference type="EMBL" id="JWJG01000007">
    <property type="protein sequence ID" value="KIF84100.1"/>
    <property type="molecule type" value="Genomic_DNA"/>
</dbReference>
<organism evidence="3 4">
    <name type="scientific">Noviherbaspirillum autotrophicum</name>
    <dbReference type="NCBI Taxonomy" id="709839"/>
    <lineage>
        <taxon>Bacteria</taxon>
        <taxon>Pseudomonadati</taxon>
        <taxon>Pseudomonadota</taxon>
        <taxon>Betaproteobacteria</taxon>
        <taxon>Burkholderiales</taxon>
        <taxon>Oxalobacteraceae</taxon>
        <taxon>Noviherbaspirillum</taxon>
    </lineage>
</organism>
<comment type="caution">
    <text evidence="3">The sequence shown here is derived from an EMBL/GenBank/DDBJ whole genome shotgun (WGS) entry which is preliminary data.</text>
</comment>
<dbReference type="EMBL" id="JWJG01000028">
    <property type="protein sequence ID" value="KIF82013.1"/>
    <property type="molecule type" value="Genomic_DNA"/>
</dbReference>
<name>A0A0C2BS89_9BURK</name>